<protein>
    <recommendedName>
        <fullName evidence="2">Hypervirulence associated protein TUDOR domain-containing protein</fullName>
    </recommendedName>
</protein>
<dbReference type="Pfam" id="PF11160">
    <property type="entry name" value="Hva1_TUDOR"/>
    <property type="match status" value="1"/>
</dbReference>
<evidence type="ECO:0000256" key="1">
    <source>
        <dbReference type="SAM" id="MobiDB-lite"/>
    </source>
</evidence>
<evidence type="ECO:0000313" key="3">
    <source>
        <dbReference type="EMBL" id="MBB6164711.1"/>
    </source>
</evidence>
<evidence type="ECO:0000259" key="2">
    <source>
        <dbReference type="Pfam" id="PF11160"/>
    </source>
</evidence>
<keyword evidence="4" id="KW-1185">Reference proteome</keyword>
<dbReference type="EMBL" id="JACHEG010000006">
    <property type="protein sequence ID" value="MBB6164711.1"/>
    <property type="molecule type" value="Genomic_DNA"/>
</dbReference>
<feature type="compositionally biased region" description="Basic and acidic residues" evidence="1">
    <location>
        <begin position="1"/>
        <end position="12"/>
    </location>
</feature>
<feature type="region of interest" description="Disordered" evidence="1">
    <location>
        <begin position="1"/>
        <end position="70"/>
    </location>
</feature>
<dbReference type="Proteomes" id="UP000547879">
    <property type="component" value="Unassembled WGS sequence"/>
</dbReference>
<accession>A0A7X0D2N9</accession>
<reference evidence="3 4" key="1">
    <citation type="submission" date="2020-08" db="EMBL/GenBank/DDBJ databases">
        <title>Genomic Encyclopedia of Type Strains, Phase IV (KMG-IV): sequencing the most valuable type-strain genomes for metagenomic binning, comparative biology and taxonomic classification.</title>
        <authorList>
            <person name="Goeker M."/>
        </authorList>
    </citation>
    <scope>NUCLEOTIDE SEQUENCE [LARGE SCALE GENOMIC DNA]</scope>
    <source>
        <strain evidence="3 4">DSM 100734</strain>
    </source>
</reference>
<feature type="domain" description="Hypervirulence associated protein TUDOR" evidence="2">
    <location>
        <begin position="8"/>
        <end position="66"/>
    </location>
</feature>
<sequence>MTADLKKGDHVAWKTSQGETEGKVVKKQTTPTKIKGREVKASKSDPQMIVESSKSGAKAAHKPSALKKTS</sequence>
<dbReference type="RefSeq" id="WP_183995429.1">
    <property type="nucleotide sequence ID" value="NZ_BMHW01000005.1"/>
</dbReference>
<feature type="compositionally biased region" description="Basic residues" evidence="1">
    <location>
        <begin position="59"/>
        <end position="70"/>
    </location>
</feature>
<dbReference type="Gene3D" id="2.30.30.1060">
    <property type="match status" value="1"/>
</dbReference>
<comment type="caution">
    <text evidence="3">The sequence shown here is derived from an EMBL/GenBank/DDBJ whole genome shotgun (WGS) entry which is preliminary data.</text>
</comment>
<evidence type="ECO:0000313" key="4">
    <source>
        <dbReference type="Proteomes" id="UP000547879"/>
    </source>
</evidence>
<proteinExistence type="predicted"/>
<name>A0A7X0D2N9_9HYPH</name>
<dbReference type="InterPro" id="IPR021331">
    <property type="entry name" value="Hva1_TUDOR"/>
</dbReference>
<organism evidence="3 4">
    <name type="scientific">Rhizobium wenxiniae</name>
    <dbReference type="NCBI Taxonomy" id="1737357"/>
    <lineage>
        <taxon>Bacteria</taxon>
        <taxon>Pseudomonadati</taxon>
        <taxon>Pseudomonadota</taxon>
        <taxon>Alphaproteobacteria</taxon>
        <taxon>Hyphomicrobiales</taxon>
        <taxon>Rhizobiaceae</taxon>
        <taxon>Rhizobium/Agrobacterium group</taxon>
        <taxon>Rhizobium</taxon>
    </lineage>
</organism>
<gene>
    <name evidence="3" type="ORF">HNQ72_004556</name>
</gene>
<dbReference type="AlphaFoldDB" id="A0A7X0D2N9"/>